<dbReference type="EMBL" id="UIDG01000515">
    <property type="protein sequence ID" value="SUS08038.1"/>
    <property type="molecule type" value="Genomic_DNA"/>
</dbReference>
<proteinExistence type="predicted"/>
<organism evidence="1">
    <name type="scientific">metagenome</name>
    <dbReference type="NCBI Taxonomy" id="256318"/>
    <lineage>
        <taxon>unclassified sequences</taxon>
        <taxon>metagenomes</taxon>
    </lineage>
</organism>
<evidence type="ECO:0000313" key="1">
    <source>
        <dbReference type="EMBL" id="SUS08038.1"/>
    </source>
</evidence>
<accession>A0A380TIP9</accession>
<gene>
    <name evidence="1" type="ORF">DF3PB_5620004</name>
</gene>
<name>A0A380TIP9_9ZZZZ</name>
<reference evidence="1" key="1">
    <citation type="submission" date="2018-07" db="EMBL/GenBank/DDBJ databases">
        <authorList>
            <person name="Quirk P.G."/>
            <person name="Krulwich T.A."/>
        </authorList>
    </citation>
    <scope>NUCLEOTIDE SEQUENCE</scope>
</reference>
<sequence>MVTTPIAQAYAKKRRADKNIGELKKAISAFSRAHPPEIITHKLPNGALGIQFKTPEEPVSDDIQLILGDAIHNLRSSLDLMMVECFLSMGKGTSGVRFPFAQDTTQLEAIIKKDLAHGGQPICDLIRAMKPYKGGNIALRGLHDLDVSDKHKMLIPVLRQGLYHQVEFVIKINEKVAIRIKNGKILKDKTNPTTKIHSMETTAVLPNNYEGTAILFADSMPFAGEPVLNTLESLCQEVDRILKAFEKLVRR</sequence>
<protein>
    <submittedName>
        <fullName evidence="1">Uncharacterized protein</fullName>
    </submittedName>
</protein>
<dbReference type="AlphaFoldDB" id="A0A380TIP9"/>